<comment type="caution">
    <text evidence="1">The sequence shown here is derived from an EMBL/GenBank/DDBJ whole genome shotgun (WGS) entry which is preliminary data.</text>
</comment>
<gene>
    <name evidence="1" type="ORF">CAMRE0001_0167</name>
</gene>
<dbReference type="AlphaFoldDB" id="B9CXX6"/>
<sequence length="72" mass="8369">MSKNHTNKFLFRKKSSDGKRATKVVEIAAREKWTRREYLQEAMAVFAEWAKSKDMAVSAVSRIQPNIKVKQL</sequence>
<organism evidence="1 2">
    <name type="scientific">Campylobacter rectus RM3267</name>
    <dbReference type="NCBI Taxonomy" id="553218"/>
    <lineage>
        <taxon>Bacteria</taxon>
        <taxon>Pseudomonadati</taxon>
        <taxon>Campylobacterota</taxon>
        <taxon>Epsilonproteobacteria</taxon>
        <taxon>Campylobacterales</taxon>
        <taxon>Campylobacteraceae</taxon>
        <taxon>Campylobacter</taxon>
    </lineage>
</organism>
<dbReference type="EMBL" id="ACFU01000001">
    <property type="protein sequence ID" value="EEF15415.1"/>
    <property type="molecule type" value="Genomic_DNA"/>
</dbReference>
<evidence type="ECO:0000313" key="1">
    <source>
        <dbReference type="EMBL" id="EEF15415.1"/>
    </source>
</evidence>
<accession>B9CXX6</accession>
<name>B9CXX6_CAMRE</name>
<keyword evidence="2" id="KW-1185">Reference proteome</keyword>
<proteinExistence type="predicted"/>
<protein>
    <submittedName>
        <fullName evidence="1">Uncharacterized protein</fullName>
    </submittedName>
</protein>
<dbReference type="Proteomes" id="UP000003082">
    <property type="component" value="Unassembled WGS sequence"/>
</dbReference>
<evidence type="ECO:0000313" key="2">
    <source>
        <dbReference type="Proteomes" id="UP000003082"/>
    </source>
</evidence>
<reference evidence="1 2" key="1">
    <citation type="submission" date="2008-08" db="EMBL/GenBank/DDBJ databases">
        <authorList>
            <person name="Madupu R."/>
            <person name="Durkin A.S."/>
            <person name="Torralba M."/>
            <person name="Methe B."/>
            <person name="Sutton G.G."/>
            <person name="Strausberg R.L."/>
            <person name="Nelson K.E."/>
        </authorList>
    </citation>
    <scope>NUCLEOTIDE SEQUENCE [LARGE SCALE GENOMIC DNA]</scope>
    <source>
        <strain evidence="1 2">RM3267</strain>
    </source>
</reference>